<organism evidence="1">
    <name type="scientific">Clastoptera arizonana</name>
    <name type="common">Arizona spittle bug</name>
    <dbReference type="NCBI Taxonomy" id="38151"/>
    <lineage>
        <taxon>Eukaryota</taxon>
        <taxon>Metazoa</taxon>
        <taxon>Ecdysozoa</taxon>
        <taxon>Arthropoda</taxon>
        <taxon>Hexapoda</taxon>
        <taxon>Insecta</taxon>
        <taxon>Pterygota</taxon>
        <taxon>Neoptera</taxon>
        <taxon>Paraneoptera</taxon>
        <taxon>Hemiptera</taxon>
        <taxon>Auchenorrhyncha</taxon>
        <taxon>Cercopoidea</taxon>
        <taxon>Clastopteridae</taxon>
        <taxon>Clastoptera</taxon>
    </lineage>
</organism>
<feature type="non-terminal residue" evidence="1">
    <location>
        <position position="200"/>
    </location>
</feature>
<name>A0A1B6CMK7_9HEMI</name>
<dbReference type="EMBL" id="GEDC01022675">
    <property type="protein sequence ID" value="JAS14623.1"/>
    <property type="molecule type" value="Transcribed_RNA"/>
</dbReference>
<proteinExistence type="predicted"/>
<evidence type="ECO:0000313" key="1">
    <source>
        <dbReference type="EMBL" id="JAS14623.1"/>
    </source>
</evidence>
<gene>
    <name evidence="1" type="ORF">g.2751</name>
</gene>
<reference evidence="1" key="1">
    <citation type="submission" date="2015-12" db="EMBL/GenBank/DDBJ databases">
        <title>De novo transcriptome assembly of four potential Pierce s Disease insect vectors from Arizona vineyards.</title>
        <authorList>
            <person name="Tassone E.E."/>
        </authorList>
    </citation>
    <scope>NUCLEOTIDE SEQUENCE</scope>
</reference>
<accession>A0A1B6CMK7</accession>
<feature type="non-terminal residue" evidence="1">
    <location>
        <position position="1"/>
    </location>
</feature>
<dbReference type="AlphaFoldDB" id="A0A1B6CMK7"/>
<protein>
    <submittedName>
        <fullName evidence="1">Uncharacterized protein</fullName>
    </submittedName>
</protein>
<sequence>KLFSKLKVFKFWFEMHGKTYDTQHFVTVFGVPLSFKIASPLGESIYQHVIEIFSFNRFLLLINSFKNTCIYLYYGTKYQKAYRKCNDLFTKIKDRQEILQHFTGAQDLTPITHPLVEETVNYLTFMEEHLMTEAGVNDHNQRLLIYNSIVNTLEYQVTNCQNDHIELAVEREVMKRIRFFVTRLTKRIRQQRWCMISRFA</sequence>